<evidence type="ECO:0000256" key="8">
    <source>
        <dbReference type="ARBA" id="ARBA00038781"/>
    </source>
</evidence>
<dbReference type="Gene3D" id="3.40.50.300">
    <property type="entry name" value="P-loop containing nucleotide triphosphate hydrolases"/>
    <property type="match status" value="1"/>
</dbReference>
<proteinExistence type="inferred from homology"/>
<evidence type="ECO:0000256" key="5">
    <source>
        <dbReference type="ARBA" id="ARBA00022840"/>
    </source>
</evidence>
<evidence type="ECO:0000313" key="17">
    <source>
        <dbReference type="Proteomes" id="UP001143747"/>
    </source>
</evidence>
<reference evidence="16" key="1">
    <citation type="submission" date="2022-01" db="EMBL/GenBank/DDBJ databases">
        <title>Draft genome of Methanogenium marinum DSM 15558.</title>
        <authorList>
            <person name="Chen S.-C."/>
            <person name="You Y.-T."/>
        </authorList>
    </citation>
    <scope>NUCLEOTIDE SEQUENCE</scope>
    <source>
        <strain evidence="16">DSM 15558</strain>
    </source>
</reference>
<feature type="domain" description="CBS" evidence="15">
    <location>
        <begin position="325"/>
        <end position="376"/>
    </location>
</feature>
<keyword evidence="13" id="KW-0129">CBS domain</keyword>
<comment type="caution">
    <text evidence="16">The sequence shown here is derived from an EMBL/GenBank/DDBJ whole genome shotgun (WGS) entry which is preliminary data.</text>
</comment>
<evidence type="ECO:0000256" key="6">
    <source>
        <dbReference type="ARBA" id="ARBA00023167"/>
    </source>
</evidence>
<dbReference type="GO" id="GO:0009086">
    <property type="term" value="P:methionine biosynthetic process"/>
    <property type="evidence" value="ECO:0007669"/>
    <property type="project" value="UniProtKB-KW"/>
</dbReference>
<evidence type="ECO:0000256" key="10">
    <source>
        <dbReference type="ARBA" id="ARBA00041133"/>
    </source>
</evidence>
<dbReference type="Gene3D" id="3.10.580.10">
    <property type="entry name" value="CBS-domain"/>
    <property type="match status" value="1"/>
</dbReference>
<keyword evidence="2" id="KW-0813">Transport</keyword>
<evidence type="ECO:0000256" key="12">
    <source>
        <dbReference type="ARBA" id="ARBA00057369"/>
    </source>
</evidence>
<dbReference type="GO" id="GO:0016887">
    <property type="term" value="F:ATP hydrolysis activity"/>
    <property type="evidence" value="ECO:0007669"/>
    <property type="project" value="InterPro"/>
</dbReference>
<dbReference type="FunFam" id="3.40.50.300:FF:000425">
    <property type="entry name" value="Probable ABC transporter, ATP-binding subunit"/>
    <property type="match status" value="1"/>
</dbReference>
<keyword evidence="6" id="KW-0486">Methionine biosynthesis</keyword>
<dbReference type="InterPro" id="IPR003593">
    <property type="entry name" value="AAA+_ATPase"/>
</dbReference>
<comment type="subcellular location">
    <subcellularLocation>
        <location evidence="1">Cell membrane</location>
    </subcellularLocation>
</comment>
<evidence type="ECO:0000259" key="14">
    <source>
        <dbReference type="PROSITE" id="PS50893"/>
    </source>
</evidence>
<dbReference type="EC" id="7.3.2.6" evidence="9"/>
<organism evidence="16 17">
    <name type="scientific">Methanogenium marinum</name>
    <dbReference type="NCBI Taxonomy" id="348610"/>
    <lineage>
        <taxon>Archaea</taxon>
        <taxon>Methanobacteriati</taxon>
        <taxon>Methanobacteriota</taxon>
        <taxon>Stenosarchaea group</taxon>
        <taxon>Methanomicrobia</taxon>
        <taxon>Methanomicrobiales</taxon>
        <taxon>Methanomicrobiaceae</taxon>
        <taxon>Methanogenium</taxon>
    </lineage>
</organism>
<dbReference type="PANTHER" id="PTHR43117">
    <property type="entry name" value="OSMOPROTECTANT IMPORT ATP-BINDING PROTEIN OSMV"/>
    <property type="match status" value="1"/>
</dbReference>
<evidence type="ECO:0000256" key="9">
    <source>
        <dbReference type="ARBA" id="ARBA00039025"/>
    </source>
</evidence>
<keyword evidence="3" id="KW-0500">Molybdenum</keyword>
<dbReference type="Pfam" id="PF00005">
    <property type="entry name" value="ABC_tran"/>
    <property type="match status" value="1"/>
</dbReference>
<sequence length="376" mass="42083">MTSIHPFETIDRIELSHLTKTYGDVTAVSDVSLDVIGGELLVLIGGSGSGKTTTLRMVNRLIEPDSGIVRINGTDIREFDEVRLRRNIGYVIQQIGLFSHMNVGDNIGLIPKIEGWGKEQIDARVHELLEMVDLPPEIFSARYPRELSGGQQQRVGLARALVMNPSLFLMDEPFGALDPILRKQLQEEFLTIKYDIGRTIIFVTHDIDEAFKLGDRICIMHEGELVQIGTPEELIFHPETDQVAHLVDANRKYRHIETFTVHDLMSPLSKREFYEANMPVSEAMAKILSDETGIAVVMEGNNLRGTTSRQNIVRNRKKNLLLGDITTEPITVTPEDALVPVLQKMKTKNASSALVINREGEVTGMLIPDSVLFHII</sequence>
<protein>
    <recommendedName>
        <fullName evidence="10">Molybdate/tungstate import ATP-binding protein WtpC</fullName>
        <ecNumber evidence="9">7.3.2.6</ecNumber>
    </recommendedName>
</protein>
<evidence type="ECO:0000313" key="16">
    <source>
        <dbReference type="EMBL" id="MDE4907673.1"/>
    </source>
</evidence>
<dbReference type="SUPFAM" id="SSF54631">
    <property type="entry name" value="CBS-domain pair"/>
    <property type="match status" value="1"/>
</dbReference>
<dbReference type="SMART" id="SM00382">
    <property type="entry name" value="AAA"/>
    <property type="match status" value="1"/>
</dbReference>
<dbReference type="InterPro" id="IPR000644">
    <property type="entry name" value="CBS_dom"/>
</dbReference>
<evidence type="ECO:0000256" key="11">
    <source>
        <dbReference type="ARBA" id="ARBA00047936"/>
    </source>
</evidence>
<keyword evidence="6" id="KW-0028">Amino-acid biosynthesis</keyword>
<comment type="similarity">
    <text evidence="7">Belongs to the ABC transporter superfamily. Sulfate/tungstate importer (TC 3.A.1.6) family.</text>
</comment>
<dbReference type="PROSITE" id="PS00211">
    <property type="entry name" value="ABC_TRANSPORTER_1"/>
    <property type="match status" value="1"/>
</dbReference>
<gene>
    <name evidence="16" type="ORF">L0665_03480</name>
</gene>
<evidence type="ECO:0000256" key="7">
    <source>
        <dbReference type="ARBA" id="ARBA00038307"/>
    </source>
</evidence>
<dbReference type="PANTHER" id="PTHR43117:SF4">
    <property type="entry name" value="OSMOPROTECTANT IMPORT ATP-BINDING PROTEIN OSMV"/>
    <property type="match status" value="1"/>
</dbReference>
<comment type="function">
    <text evidence="12">Part of the ABC transporter complex WtpABC involved in molybdate/tungstate import. Responsible for energy coupling to the transport system.</text>
</comment>
<dbReference type="SUPFAM" id="SSF52540">
    <property type="entry name" value="P-loop containing nucleoside triphosphate hydrolases"/>
    <property type="match status" value="1"/>
</dbReference>
<evidence type="ECO:0000256" key="2">
    <source>
        <dbReference type="ARBA" id="ARBA00022448"/>
    </source>
</evidence>
<dbReference type="RefSeq" id="WP_274924321.1">
    <property type="nucleotide sequence ID" value="NZ_JAKELO010000002.1"/>
</dbReference>
<evidence type="ECO:0000256" key="1">
    <source>
        <dbReference type="ARBA" id="ARBA00004236"/>
    </source>
</evidence>
<dbReference type="PROSITE" id="PS50893">
    <property type="entry name" value="ABC_TRANSPORTER_2"/>
    <property type="match status" value="1"/>
</dbReference>
<dbReference type="InterPro" id="IPR046342">
    <property type="entry name" value="CBS_dom_sf"/>
</dbReference>
<keyword evidence="4" id="KW-0547">Nucleotide-binding</keyword>
<comment type="catalytic activity">
    <reaction evidence="11">
        <text>tungstate(in) + ATP + H2O = tungstate(out) + ADP + phosphate + H(+)</text>
        <dbReference type="Rhea" id="RHEA:35027"/>
        <dbReference type="ChEBI" id="CHEBI:15377"/>
        <dbReference type="ChEBI" id="CHEBI:15378"/>
        <dbReference type="ChEBI" id="CHEBI:30616"/>
        <dbReference type="ChEBI" id="CHEBI:43474"/>
        <dbReference type="ChEBI" id="CHEBI:46502"/>
        <dbReference type="ChEBI" id="CHEBI:456216"/>
        <dbReference type="EC" id="7.3.2.6"/>
    </reaction>
</comment>
<name>A0A9Q4KT20_9EURY</name>
<dbReference type="PROSITE" id="PS51371">
    <property type="entry name" value="CBS"/>
    <property type="match status" value="1"/>
</dbReference>
<keyword evidence="5 16" id="KW-0067">ATP-binding</keyword>
<dbReference type="Pfam" id="PF00571">
    <property type="entry name" value="CBS"/>
    <property type="match status" value="1"/>
</dbReference>
<evidence type="ECO:0000259" key="15">
    <source>
        <dbReference type="PROSITE" id="PS51371"/>
    </source>
</evidence>
<dbReference type="EMBL" id="JAKELO010000002">
    <property type="protein sequence ID" value="MDE4907673.1"/>
    <property type="molecule type" value="Genomic_DNA"/>
</dbReference>
<dbReference type="Proteomes" id="UP001143747">
    <property type="component" value="Unassembled WGS sequence"/>
</dbReference>
<accession>A0A9Q4KT20</accession>
<dbReference type="GO" id="GO:1901238">
    <property type="term" value="F:ABC-type tungstate transporter activity"/>
    <property type="evidence" value="ECO:0007669"/>
    <property type="project" value="UniProtKB-EC"/>
</dbReference>
<evidence type="ECO:0000256" key="4">
    <source>
        <dbReference type="ARBA" id="ARBA00022741"/>
    </source>
</evidence>
<evidence type="ECO:0000256" key="13">
    <source>
        <dbReference type="PROSITE-ProRule" id="PRU00703"/>
    </source>
</evidence>
<dbReference type="GO" id="GO:0005524">
    <property type="term" value="F:ATP binding"/>
    <property type="evidence" value="ECO:0007669"/>
    <property type="project" value="UniProtKB-KW"/>
</dbReference>
<dbReference type="AlphaFoldDB" id="A0A9Q4KT20"/>
<keyword evidence="17" id="KW-1185">Reference proteome</keyword>
<comment type="subunit">
    <text evidence="8">The complex is composed of two ATP-binding proteins (WtpC), two transmembrane proteins (WtpB) and a solute-binding protein (WtpA).</text>
</comment>
<evidence type="ECO:0000256" key="3">
    <source>
        <dbReference type="ARBA" id="ARBA00022505"/>
    </source>
</evidence>
<dbReference type="InterPro" id="IPR027417">
    <property type="entry name" value="P-loop_NTPase"/>
</dbReference>
<feature type="domain" description="ABC transporter" evidence="14">
    <location>
        <begin position="13"/>
        <end position="247"/>
    </location>
</feature>
<dbReference type="InterPro" id="IPR003439">
    <property type="entry name" value="ABC_transporter-like_ATP-bd"/>
</dbReference>
<dbReference type="GO" id="GO:0005886">
    <property type="term" value="C:plasma membrane"/>
    <property type="evidence" value="ECO:0007669"/>
    <property type="project" value="UniProtKB-SubCell"/>
</dbReference>
<dbReference type="InterPro" id="IPR017871">
    <property type="entry name" value="ABC_transporter-like_CS"/>
</dbReference>